<feature type="domain" description="Amidohydrolase-related" evidence="1">
    <location>
        <begin position="14"/>
        <end position="278"/>
    </location>
</feature>
<reference evidence="2 3" key="1">
    <citation type="submission" date="2018-08" db="EMBL/GenBank/DDBJ databases">
        <title>Comparative analysis of Burkholderia isolates from Puerto Rico.</title>
        <authorList>
            <person name="Hall C."/>
            <person name="Sahl J."/>
            <person name="Wagner D."/>
        </authorList>
    </citation>
    <scope>NUCLEOTIDE SEQUENCE [LARGE SCALE GENOMIC DNA]</scope>
    <source>
        <strain evidence="2 3">Bp9001</strain>
    </source>
</reference>
<dbReference type="AlphaFoldDB" id="A0A3N8SZH6"/>
<dbReference type="InterPro" id="IPR052358">
    <property type="entry name" value="Aro_Compnd_Degr_Hydrolases"/>
</dbReference>
<accession>A0A3N8SZH6</accession>
<organism evidence="2 3">
    <name type="scientific">Burkholderia contaminans</name>
    <dbReference type="NCBI Taxonomy" id="488447"/>
    <lineage>
        <taxon>Bacteria</taxon>
        <taxon>Pseudomonadati</taxon>
        <taxon>Pseudomonadota</taxon>
        <taxon>Betaproteobacteria</taxon>
        <taxon>Burkholderiales</taxon>
        <taxon>Burkholderiaceae</taxon>
        <taxon>Burkholderia</taxon>
        <taxon>Burkholderia cepacia complex</taxon>
    </lineage>
</organism>
<dbReference type="PANTHER" id="PTHR35563">
    <property type="entry name" value="BARREL METAL-DEPENDENT HYDROLASE, PUTATIVE (AFU_ORTHOLOGUE AFUA_1G16240)-RELATED"/>
    <property type="match status" value="1"/>
</dbReference>
<evidence type="ECO:0000259" key="1">
    <source>
        <dbReference type="Pfam" id="PF04909"/>
    </source>
</evidence>
<comment type="caution">
    <text evidence="2">The sequence shown here is derived from an EMBL/GenBank/DDBJ whole genome shotgun (WGS) entry which is preliminary data.</text>
</comment>
<dbReference type="RefSeq" id="WP_124615950.1">
    <property type="nucleotide sequence ID" value="NZ_QTQX01000001.1"/>
</dbReference>
<proteinExistence type="predicted"/>
<dbReference type="InterPro" id="IPR032466">
    <property type="entry name" value="Metal_Hydrolase"/>
</dbReference>
<dbReference type="EMBL" id="QTQX01000001">
    <property type="protein sequence ID" value="RQT37469.1"/>
    <property type="molecule type" value="Genomic_DNA"/>
</dbReference>
<dbReference type="PANTHER" id="PTHR35563:SF2">
    <property type="entry name" value="BARREL METAL-DEPENDENT HYDROLASE, PUTATIVE (AFU_ORTHOLOGUE AFUA_1G16240)-RELATED"/>
    <property type="match status" value="1"/>
</dbReference>
<protein>
    <submittedName>
        <fullName evidence="2">Amidohydrolase</fullName>
    </submittedName>
</protein>
<sequence length="278" mass="29954">MAQVPQGRPAGIVWDCHTHIYGPWEQFPVPADAAYLPEAAPMSRLLVVHERLGVTHGVIVQAACYRHDHTALLAGIAATGGAYRGVALVDDTMDDGALRALHEGGVRGIRFNFMGHLPGERDTDKLLRTAERIAGLGWHVLLHGRLADLLPVLDTWAGVDIPMVIDHMARPSLQAPWTVVEHDALIAHLGNSHRLIKLSGVDRFAGGDAHAWPDARPLARQLLAAAPDRAIWGSDWPHPNIEGAAPDDVALLAFVRDLCGDDVLADAVLAGNPLRLYG</sequence>
<evidence type="ECO:0000313" key="2">
    <source>
        <dbReference type="EMBL" id="RQT37469.1"/>
    </source>
</evidence>
<dbReference type="InterPro" id="IPR006680">
    <property type="entry name" value="Amidohydro-rel"/>
</dbReference>
<dbReference type="GO" id="GO:0016787">
    <property type="term" value="F:hydrolase activity"/>
    <property type="evidence" value="ECO:0007669"/>
    <property type="project" value="UniProtKB-KW"/>
</dbReference>
<evidence type="ECO:0000313" key="3">
    <source>
        <dbReference type="Proteomes" id="UP000269271"/>
    </source>
</evidence>
<keyword evidence="2" id="KW-0378">Hydrolase</keyword>
<dbReference type="Proteomes" id="UP000269271">
    <property type="component" value="Unassembled WGS sequence"/>
</dbReference>
<name>A0A3N8SZH6_9BURK</name>
<dbReference type="Gene3D" id="3.20.20.140">
    <property type="entry name" value="Metal-dependent hydrolases"/>
    <property type="match status" value="1"/>
</dbReference>
<dbReference type="Pfam" id="PF04909">
    <property type="entry name" value="Amidohydro_2"/>
    <property type="match status" value="1"/>
</dbReference>
<dbReference type="SUPFAM" id="SSF51556">
    <property type="entry name" value="Metallo-dependent hydrolases"/>
    <property type="match status" value="1"/>
</dbReference>
<gene>
    <name evidence="2" type="ORF">DF037_01715</name>
</gene>